<feature type="active site" description="Tele-phosphohistidine intermediate" evidence="3">
    <location>
        <position position="10"/>
    </location>
</feature>
<name>A0A1H3C1F5_9BACL</name>
<proteinExistence type="predicted"/>
<dbReference type="Proteomes" id="UP000198534">
    <property type="component" value="Unassembled WGS sequence"/>
</dbReference>
<feature type="active site" description="Proton donor/acceptor" evidence="3">
    <location>
        <position position="85"/>
    </location>
</feature>
<feature type="binding site" evidence="4">
    <location>
        <position position="59"/>
    </location>
    <ligand>
        <name>substrate</name>
    </ligand>
</feature>
<keyword evidence="6" id="KW-1185">Reference proteome</keyword>
<accession>A0A1H3C1F5</accession>
<evidence type="ECO:0000256" key="4">
    <source>
        <dbReference type="PIRSR" id="PIRSR613078-2"/>
    </source>
</evidence>
<dbReference type="PANTHER" id="PTHR48100:SF1">
    <property type="entry name" value="HISTIDINE PHOSPHATASE FAMILY PROTEIN-RELATED"/>
    <property type="match status" value="1"/>
</dbReference>
<dbReference type="RefSeq" id="WP_177168102.1">
    <property type="nucleotide sequence ID" value="NZ_FNNQ01000019.1"/>
</dbReference>
<keyword evidence="1" id="KW-0324">Glycolysis</keyword>
<dbReference type="InterPro" id="IPR050275">
    <property type="entry name" value="PGM_Phosphatase"/>
</dbReference>
<dbReference type="SUPFAM" id="SSF53254">
    <property type="entry name" value="Phosphoglycerate mutase-like"/>
    <property type="match status" value="1"/>
</dbReference>
<dbReference type="InterPro" id="IPR001345">
    <property type="entry name" value="PG/BPGM_mutase_AS"/>
</dbReference>
<reference evidence="5 6" key="1">
    <citation type="submission" date="2016-10" db="EMBL/GenBank/DDBJ databases">
        <authorList>
            <person name="de Groot N.N."/>
        </authorList>
    </citation>
    <scope>NUCLEOTIDE SEQUENCE [LARGE SCALE GENOMIC DNA]</scope>
    <source>
        <strain evidence="5 6">DSM 45610</strain>
    </source>
</reference>
<dbReference type="Pfam" id="PF00300">
    <property type="entry name" value="His_Phos_1"/>
    <property type="match status" value="1"/>
</dbReference>
<evidence type="ECO:0000256" key="2">
    <source>
        <dbReference type="ARBA" id="ARBA00023235"/>
    </source>
</evidence>
<dbReference type="InterPro" id="IPR013078">
    <property type="entry name" value="His_Pase_superF_clade-1"/>
</dbReference>
<dbReference type="EMBL" id="FNNQ01000019">
    <property type="protein sequence ID" value="SDX47881.1"/>
    <property type="molecule type" value="Genomic_DNA"/>
</dbReference>
<dbReference type="STRING" id="1048340.SAMN05444487_11923"/>
<dbReference type="GO" id="GO:0016791">
    <property type="term" value="F:phosphatase activity"/>
    <property type="evidence" value="ECO:0007669"/>
    <property type="project" value="TreeGrafter"/>
</dbReference>
<dbReference type="SMART" id="SM00855">
    <property type="entry name" value="PGAM"/>
    <property type="match status" value="1"/>
</dbReference>
<dbReference type="InterPro" id="IPR029033">
    <property type="entry name" value="His_PPase_superfam"/>
</dbReference>
<feature type="binding site" evidence="4">
    <location>
        <begin position="9"/>
        <end position="16"/>
    </location>
    <ligand>
        <name>substrate</name>
    </ligand>
</feature>
<organism evidence="5 6">
    <name type="scientific">Marininema mesophilum</name>
    <dbReference type="NCBI Taxonomy" id="1048340"/>
    <lineage>
        <taxon>Bacteria</taxon>
        <taxon>Bacillati</taxon>
        <taxon>Bacillota</taxon>
        <taxon>Bacilli</taxon>
        <taxon>Bacillales</taxon>
        <taxon>Thermoactinomycetaceae</taxon>
        <taxon>Marininema</taxon>
    </lineage>
</organism>
<dbReference type="GO" id="GO:0005737">
    <property type="term" value="C:cytoplasm"/>
    <property type="evidence" value="ECO:0007669"/>
    <property type="project" value="TreeGrafter"/>
</dbReference>
<protein>
    <submittedName>
        <fullName evidence="5">Phosphoglycerate mutase</fullName>
    </submittedName>
</protein>
<dbReference type="PROSITE" id="PS00175">
    <property type="entry name" value="PG_MUTASE"/>
    <property type="match status" value="1"/>
</dbReference>
<evidence type="ECO:0000313" key="6">
    <source>
        <dbReference type="Proteomes" id="UP000198534"/>
    </source>
</evidence>
<dbReference type="CDD" id="cd07067">
    <property type="entry name" value="HP_PGM_like"/>
    <property type="match status" value="1"/>
</dbReference>
<evidence type="ECO:0000313" key="5">
    <source>
        <dbReference type="EMBL" id="SDX47881.1"/>
    </source>
</evidence>
<dbReference type="Gene3D" id="3.40.50.1240">
    <property type="entry name" value="Phosphoglycerate mutase-like"/>
    <property type="match status" value="1"/>
</dbReference>
<gene>
    <name evidence="5" type="ORF">SAMN05444487_11923</name>
</gene>
<evidence type="ECO:0000256" key="1">
    <source>
        <dbReference type="ARBA" id="ARBA00023152"/>
    </source>
</evidence>
<dbReference type="PANTHER" id="PTHR48100">
    <property type="entry name" value="BROAD-SPECIFICITY PHOSPHATASE YOR283W-RELATED"/>
    <property type="match status" value="1"/>
</dbReference>
<sequence length="213" mass="23708">METQVYLIRHGETDWNKEKRVQGHVDIPLSSIGIEQARCLAERFVGEGLHGIYTSDLQRAVETAQTIAKRAEAPLSVQAYKDLRERDMGEWEGSLVADIKAQHPGAWERVWHDGGEFGLESTEDLKGRILHRLEKLVRNHPGERIAVVSHGGGINSVLAAISQGIHGPRTQIGNTSVTHLIFHPQTGWRIHRIGCMNHLQEGGTPLASERSRS</sequence>
<evidence type="ECO:0000256" key="3">
    <source>
        <dbReference type="PIRSR" id="PIRSR613078-1"/>
    </source>
</evidence>
<dbReference type="AlphaFoldDB" id="A0A1H3C1F5"/>
<keyword evidence="2" id="KW-0413">Isomerase</keyword>